<comment type="caution">
    <text evidence="3">The sequence shown here is derived from an EMBL/GenBank/DDBJ whole genome shotgun (WGS) entry which is preliminary data.</text>
</comment>
<organism evidence="3 4">
    <name type="scientific">Giardia muris</name>
    <dbReference type="NCBI Taxonomy" id="5742"/>
    <lineage>
        <taxon>Eukaryota</taxon>
        <taxon>Metamonada</taxon>
        <taxon>Diplomonadida</taxon>
        <taxon>Hexamitidae</taxon>
        <taxon>Giardiinae</taxon>
        <taxon>Giardia</taxon>
    </lineage>
</organism>
<sequence>MPQDYDTMVRLFQTIDTGNTGSISVDEFLVALHARGIHATPNNVYALFSLICDDSTRELSVDMFLHLMYVFETADTINPGSILFHAADLNHTHSIERSELYKILTKLGFGITEADVSRLYDSIAPSGELSYDSFNYVIERIFSHIPQEPAQ</sequence>
<dbReference type="InterPro" id="IPR011992">
    <property type="entry name" value="EF-hand-dom_pair"/>
</dbReference>
<name>A0A4Z1SW27_GIAMU</name>
<evidence type="ECO:0000313" key="4">
    <source>
        <dbReference type="Proteomes" id="UP000315496"/>
    </source>
</evidence>
<dbReference type="Gene3D" id="1.10.238.10">
    <property type="entry name" value="EF-hand"/>
    <property type="match status" value="1"/>
</dbReference>
<dbReference type="EMBL" id="VDLU01000001">
    <property type="protein sequence ID" value="TNJ30042.1"/>
    <property type="molecule type" value="Genomic_DNA"/>
</dbReference>
<evidence type="ECO:0000256" key="1">
    <source>
        <dbReference type="ARBA" id="ARBA00022837"/>
    </source>
</evidence>
<dbReference type="GO" id="GO:0005509">
    <property type="term" value="F:calcium ion binding"/>
    <property type="evidence" value="ECO:0007669"/>
    <property type="project" value="InterPro"/>
</dbReference>
<dbReference type="InterPro" id="IPR018247">
    <property type="entry name" value="EF_Hand_1_Ca_BS"/>
</dbReference>
<dbReference type="VEuPathDB" id="GiardiaDB:GMRT_13622"/>
<reference evidence="3 4" key="1">
    <citation type="submission" date="2019-05" db="EMBL/GenBank/DDBJ databases">
        <title>The compact genome of Giardia muris reveals important steps in the evolution of intestinal protozoan parasites.</title>
        <authorList>
            <person name="Xu F."/>
            <person name="Jimenez-Gonzalez A."/>
            <person name="Einarsson E."/>
            <person name="Astvaldsson A."/>
            <person name="Peirasmaki D."/>
            <person name="Eckmann L."/>
            <person name="Andersson J.O."/>
            <person name="Svard S.G."/>
            <person name="Jerlstrom-Hultqvist J."/>
        </authorList>
    </citation>
    <scope>NUCLEOTIDE SEQUENCE [LARGE SCALE GENOMIC DNA]</scope>
    <source>
        <strain evidence="3 4">Roberts-Thomson</strain>
    </source>
</reference>
<proteinExistence type="predicted"/>
<feature type="domain" description="EF-hand" evidence="2">
    <location>
        <begin position="3"/>
        <end position="38"/>
    </location>
</feature>
<protein>
    <submittedName>
        <fullName evidence="3">EF hand domain-containing protein</fullName>
    </submittedName>
</protein>
<dbReference type="PROSITE" id="PS00018">
    <property type="entry name" value="EF_HAND_1"/>
    <property type="match status" value="1"/>
</dbReference>
<dbReference type="Proteomes" id="UP000315496">
    <property type="component" value="Chromosome 1"/>
</dbReference>
<evidence type="ECO:0000259" key="2">
    <source>
        <dbReference type="PROSITE" id="PS50222"/>
    </source>
</evidence>
<evidence type="ECO:0000313" key="3">
    <source>
        <dbReference type="EMBL" id="TNJ30042.1"/>
    </source>
</evidence>
<gene>
    <name evidence="3" type="ORF">GMRT_13622</name>
</gene>
<dbReference type="AlphaFoldDB" id="A0A4Z1SW27"/>
<dbReference type="PROSITE" id="PS50222">
    <property type="entry name" value="EF_HAND_2"/>
    <property type="match status" value="1"/>
</dbReference>
<keyword evidence="4" id="KW-1185">Reference proteome</keyword>
<dbReference type="InterPro" id="IPR002048">
    <property type="entry name" value="EF_hand_dom"/>
</dbReference>
<accession>A0A4Z1SW27</accession>
<dbReference type="SUPFAM" id="SSF47473">
    <property type="entry name" value="EF-hand"/>
    <property type="match status" value="1"/>
</dbReference>
<keyword evidence="1" id="KW-0106">Calcium</keyword>
<dbReference type="OrthoDB" id="26525at2759"/>